<dbReference type="OrthoDB" id="5967828at2759"/>
<feature type="domain" description="P2X purinoreceptor 7 intracellular" evidence="1">
    <location>
        <begin position="6"/>
        <end position="112"/>
    </location>
</feature>
<name>A0A913Y1B0_EXADI</name>
<evidence type="ECO:0000313" key="2">
    <source>
        <dbReference type="EnsemblMetazoa" id="XP_020912512.1"/>
    </source>
</evidence>
<sequence length="128" mass="15189">MDREVECICCHEVNKILQKNQFVSKEENLMINCIIDNPGFKSVCLDRWVLEAAWYQYRQQYGNDNNIPEHKRNRHIAYRQLVRWCWGVLGKDKRVVLPSCAVMCIRAHFPPPGLEEDFQFVGFHYADD</sequence>
<dbReference type="InterPro" id="IPR046815">
    <property type="entry name" value="P2RX7_C"/>
</dbReference>
<dbReference type="AlphaFoldDB" id="A0A913Y1B0"/>
<reference evidence="2" key="1">
    <citation type="submission" date="2022-11" db="UniProtKB">
        <authorList>
            <consortium name="EnsemblMetazoa"/>
        </authorList>
    </citation>
    <scope>IDENTIFICATION</scope>
</reference>
<dbReference type="PANTHER" id="PTHR36981">
    <property type="entry name" value="ZGC:195170"/>
    <property type="match status" value="1"/>
</dbReference>
<dbReference type="GeneID" id="110250250"/>
<dbReference type="RefSeq" id="XP_020912512.1">
    <property type="nucleotide sequence ID" value="XM_021056853.1"/>
</dbReference>
<dbReference type="Pfam" id="PF20478">
    <property type="entry name" value="P2RX7_C"/>
    <property type="match status" value="1"/>
</dbReference>
<dbReference type="OMA" id="PSCAIAK"/>
<keyword evidence="3" id="KW-1185">Reference proteome</keyword>
<dbReference type="EnsemblMetazoa" id="XM_021056853.1">
    <property type="protein sequence ID" value="XP_020912512.1"/>
    <property type="gene ID" value="LOC110250250"/>
</dbReference>
<evidence type="ECO:0000259" key="1">
    <source>
        <dbReference type="Pfam" id="PF20478"/>
    </source>
</evidence>
<organism evidence="2 3">
    <name type="scientific">Exaiptasia diaphana</name>
    <name type="common">Tropical sea anemone</name>
    <name type="synonym">Aiptasia pulchella</name>
    <dbReference type="NCBI Taxonomy" id="2652724"/>
    <lineage>
        <taxon>Eukaryota</taxon>
        <taxon>Metazoa</taxon>
        <taxon>Cnidaria</taxon>
        <taxon>Anthozoa</taxon>
        <taxon>Hexacorallia</taxon>
        <taxon>Actiniaria</taxon>
        <taxon>Aiptasiidae</taxon>
        <taxon>Exaiptasia</taxon>
    </lineage>
</organism>
<protein>
    <recommendedName>
        <fullName evidence="1">P2X purinoreceptor 7 intracellular domain-containing protein</fullName>
    </recommendedName>
</protein>
<proteinExistence type="predicted"/>
<dbReference type="Proteomes" id="UP000887567">
    <property type="component" value="Unplaced"/>
</dbReference>
<evidence type="ECO:0000313" key="3">
    <source>
        <dbReference type="Proteomes" id="UP000887567"/>
    </source>
</evidence>
<dbReference type="KEGG" id="epa:110250250"/>
<dbReference type="PANTHER" id="PTHR36981:SF1">
    <property type="entry name" value="P2X PURINORECEPTOR 7 INTRACELLULAR DOMAIN-CONTAINING PROTEIN"/>
    <property type="match status" value="1"/>
</dbReference>
<accession>A0A913Y1B0</accession>